<dbReference type="GO" id="GO:0016236">
    <property type="term" value="P:macroautophagy"/>
    <property type="evidence" value="ECO:0007669"/>
    <property type="project" value="UniProtKB-ARBA"/>
</dbReference>
<sequence length="220" mass="24580">MTDTQSTKTVTTPTGFSFPSIYNFPPFFTPQPTPSTWQSQVSMWQSLILAYYKHHKIYRLNVTEAITGQDSLLSPLFSNTAIKRRLDGDALSRILDEMVRQGNAEWDTTSSSASNLNRLATLPSAISKPSSPKTTALIYWRKPDEWATLISQWINDHGLNNAIMTTYELIHGDTTEDAEFHGLDMAILLKALDILSKRGVAQMFVGSQPENTGVKFFGVT</sequence>
<protein>
    <recommendedName>
        <fullName evidence="3">Vacuolar protein-sorting-associated protein 25</fullName>
    </recommendedName>
    <alternativeName>
        <fullName evidence="7">ESCRT-II complex subunit VPS25</fullName>
    </alternativeName>
</protein>
<evidence type="ECO:0000256" key="5">
    <source>
        <dbReference type="ARBA" id="ARBA00022490"/>
    </source>
</evidence>
<dbReference type="GO" id="GO:0042803">
    <property type="term" value="F:protein homodimerization activity"/>
    <property type="evidence" value="ECO:0007669"/>
    <property type="project" value="TreeGrafter"/>
</dbReference>
<dbReference type="GO" id="GO:0005198">
    <property type="term" value="F:structural molecule activity"/>
    <property type="evidence" value="ECO:0007669"/>
    <property type="project" value="TreeGrafter"/>
</dbReference>
<evidence type="ECO:0000256" key="4">
    <source>
        <dbReference type="ARBA" id="ARBA00022448"/>
    </source>
</evidence>
<dbReference type="InterPro" id="IPR036390">
    <property type="entry name" value="WH_DNA-bd_sf"/>
</dbReference>
<evidence type="ECO:0000256" key="2">
    <source>
        <dbReference type="ARBA" id="ARBA00009674"/>
    </source>
</evidence>
<dbReference type="InterPro" id="IPR008570">
    <property type="entry name" value="ESCRT-II_cplx_Vps25-sub"/>
</dbReference>
<evidence type="ECO:0000313" key="8">
    <source>
        <dbReference type="EMBL" id="OZJ03825.1"/>
    </source>
</evidence>
<dbReference type="OrthoDB" id="245150at2759"/>
<comment type="caution">
    <text evidence="8">The sequence shown here is derived from an EMBL/GenBank/DDBJ whole genome shotgun (WGS) entry which is preliminary data.</text>
</comment>
<name>A0A261XZN4_9FUNG</name>
<dbReference type="GO" id="GO:0000814">
    <property type="term" value="C:ESCRT II complex"/>
    <property type="evidence" value="ECO:0007669"/>
    <property type="project" value="InterPro"/>
</dbReference>
<accession>A0A261XZN4</accession>
<evidence type="ECO:0000256" key="6">
    <source>
        <dbReference type="ARBA" id="ARBA00022927"/>
    </source>
</evidence>
<dbReference type="AlphaFoldDB" id="A0A261XZN4"/>
<dbReference type="PANTHER" id="PTHR13149:SF0">
    <property type="entry name" value="VACUOLAR PROTEIN-SORTING-ASSOCIATED PROTEIN 25"/>
    <property type="match status" value="1"/>
</dbReference>
<comment type="similarity">
    <text evidence="2">Belongs to the VPS25 family.</text>
</comment>
<dbReference type="GO" id="GO:0043328">
    <property type="term" value="P:protein transport to vacuole involved in ubiquitin-dependent protein catabolic process via the multivesicular body sorting pathway"/>
    <property type="evidence" value="ECO:0007669"/>
    <property type="project" value="TreeGrafter"/>
</dbReference>
<dbReference type="Gene3D" id="1.10.10.10">
    <property type="entry name" value="Winged helix-like DNA-binding domain superfamily/Winged helix DNA-binding domain"/>
    <property type="match status" value="1"/>
</dbReference>
<gene>
    <name evidence="8" type="ORF">BZG36_03820</name>
</gene>
<dbReference type="InterPro" id="IPR014041">
    <property type="entry name" value="ESCRT-II_cplx_Vps25-sub_N"/>
</dbReference>
<dbReference type="SUPFAM" id="SSF46785">
    <property type="entry name" value="Winged helix' DNA-binding domain"/>
    <property type="match status" value="2"/>
</dbReference>
<evidence type="ECO:0000256" key="3">
    <source>
        <dbReference type="ARBA" id="ARBA00017934"/>
    </source>
</evidence>
<organism evidence="8 9">
    <name type="scientific">Bifiguratus adelaidae</name>
    <dbReference type="NCBI Taxonomy" id="1938954"/>
    <lineage>
        <taxon>Eukaryota</taxon>
        <taxon>Fungi</taxon>
        <taxon>Fungi incertae sedis</taxon>
        <taxon>Mucoromycota</taxon>
        <taxon>Mucoromycotina</taxon>
        <taxon>Endogonomycetes</taxon>
        <taxon>Endogonales</taxon>
        <taxon>Endogonales incertae sedis</taxon>
        <taxon>Bifiguratus</taxon>
    </lineage>
</organism>
<keyword evidence="6" id="KW-0653">Protein transport</keyword>
<dbReference type="InterPro" id="IPR036388">
    <property type="entry name" value="WH-like_DNA-bd_sf"/>
</dbReference>
<proteinExistence type="inferred from homology"/>
<dbReference type="PANTHER" id="PTHR13149">
    <property type="entry name" value="VACUOLAR PROTEIN SORTING-ASSOCIATED PROTEIN VPS25"/>
    <property type="match status" value="1"/>
</dbReference>
<dbReference type="FunFam" id="1.10.10.570:FF:000003">
    <property type="entry name" value="Vacuolar protein-sorting-associated protein 25"/>
    <property type="match status" value="1"/>
</dbReference>
<comment type="subcellular location">
    <subcellularLocation>
        <location evidence="1">Cytoplasm</location>
    </subcellularLocation>
</comment>
<keyword evidence="5" id="KW-0963">Cytoplasm</keyword>
<evidence type="ECO:0000256" key="7">
    <source>
        <dbReference type="ARBA" id="ARBA00030094"/>
    </source>
</evidence>
<dbReference type="Pfam" id="PF05871">
    <property type="entry name" value="ESCRT-II"/>
    <property type="match status" value="1"/>
</dbReference>
<dbReference type="Gene3D" id="1.10.10.570">
    <property type="entry name" value="Winged helix' DNA-binding domain. Chain C. Domain 1"/>
    <property type="match status" value="1"/>
</dbReference>
<dbReference type="FunFam" id="1.10.10.10:FF:000141">
    <property type="entry name" value="vacuolar protein-sorting-associated protein 25"/>
    <property type="match status" value="1"/>
</dbReference>
<dbReference type="Proteomes" id="UP000242875">
    <property type="component" value="Unassembled WGS sequence"/>
</dbReference>
<reference evidence="8 9" key="1">
    <citation type="journal article" date="2017" name="Mycologia">
        <title>Bifiguratus adelaidae, gen. et sp. nov., a new member of Mucoromycotina in endophytic and soil-dwelling habitats.</title>
        <authorList>
            <person name="Torres-Cruz T.J."/>
            <person name="Billingsley Tobias T.L."/>
            <person name="Almatruk M."/>
            <person name="Hesse C."/>
            <person name="Kuske C.R."/>
            <person name="Desiro A."/>
            <person name="Benucci G.M."/>
            <person name="Bonito G."/>
            <person name="Stajich J.E."/>
            <person name="Dunlap C."/>
            <person name="Arnold A.E."/>
            <person name="Porras-Alfaro A."/>
        </authorList>
    </citation>
    <scope>NUCLEOTIDE SEQUENCE [LARGE SCALE GENOMIC DNA]</scope>
    <source>
        <strain evidence="8 9">AZ0501</strain>
    </source>
</reference>
<keyword evidence="9" id="KW-1185">Reference proteome</keyword>
<evidence type="ECO:0000313" key="9">
    <source>
        <dbReference type="Proteomes" id="UP000242875"/>
    </source>
</evidence>
<evidence type="ECO:0000256" key="1">
    <source>
        <dbReference type="ARBA" id="ARBA00004496"/>
    </source>
</evidence>
<dbReference type="EMBL" id="MVBO01000067">
    <property type="protein sequence ID" value="OZJ03825.1"/>
    <property type="molecule type" value="Genomic_DNA"/>
</dbReference>
<keyword evidence="4" id="KW-0813">Transport</keyword>